<dbReference type="EMBL" id="CAKOGL010000027">
    <property type="protein sequence ID" value="CAH2104658.1"/>
    <property type="molecule type" value="Genomic_DNA"/>
</dbReference>
<reference evidence="2" key="1">
    <citation type="submission" date="2022-03" db="EMBL/GenBank/DDBJ databases">
        <authorList>
            <person name="Tunstrom K."/>
        </authorList>
    </citation>
    <scope>NUCLEOTIDE SEQUENCE</scope>
</reference>
<feature type="signal peptide" evidence="1">
    <location>
        <begin position="1"/>
        <end position="16"/>
    </location>
</feature>
<accession>A0AAU9V398</accession>
<proteinExistence type="predicted"/>
<feature type="chain" id="PRO_5043885823" description="Sulfakinin" evidence="1">
    <location>
        <begin position="17"/>
        <end position="75"/>
    </location>
</feature>
<evidence type="ECO:0008006" key="4">
    <source>
        <dbReference type="Google" id="ProtNLM"/>
    </source>
</evidence>
<evidence type="ECO:0000256" key="1">
    <source>
        <dbReference type="SAM" id="SignalP"/>
    </source>
</evidence>
<sequence>MRFMTLISLALTVALAITVRCCEGTRLRGLSLTEEEDDIQPRHFYRQYGMIRSRPARADDSFDDYGHLRFGRSED</sequence>
<comment type="caution">
    <text evidence="2">The sequence shown here is derived from an EMBL/GenBank/DDBJ whole genome shotgun (WGS) entry which is preliminary data.</text>
</comment>
<organism evidence="2 3">
    <name type="scientific">Euphydryas editha</name>
    <name type="common">Edith's checkerspot</name>
    <dbReference type="NCBI Taxonomy" id="104508"/>
    <lineage>
        <taxon>Eukaryota</taxon>
        <taxon>Metazoa</taxon>
        <taxon>Ecdysozoa</taxon>
        <taxon>Arthropoda</taxon>
        <taxon>Hexapoda</taxon>
        <taxon>Insecta</taxon>
        <taxon>Pterygota</taxon>
        <taxon>Neoptera</taxon>
        <taxon>Endopterygota</taxon>
        <taxon>Lepidoptera</taxon>
        <taxon>Glossata</taxon>
        <taxon>Ditrysia</taxon>
        <taxon>Papilionoidea</taxon>
        <taxon>Nymphalidae</taxon>
        <taxon>Nymphalinae</taxon>
        <taxon>Euphydryas</taxon>
    </lineage>
</organism>
<evidence type="ECO:0000313" key="2">
    <source>
        <dbReference type="EMBL" id="CAH2104658.1"/>
    </source>
</evidence>
<gene>
    <name evidence="2" type="ORF">EEDITHA_LOCUS19004</name>
</gene>
<protein>
    <recommendedName>
        <fullName evidence="4">Sulfakinin</fullName>
    </recommendedName>
</protein>
<name>A0AAU9V398_EUPED</name>
<evidence type="ECO:0000313" key="3">
    <source>
        <dbReference type="Proteomes" id="UP001153954"/>
    </source>
</evidence>
<keyword evidence="1" id="KW-0732">Signal</keyword>
<dbReference type="AlphaFoldDB" id="A0AAU9V398"/>
<dbReference type="Proteomes" id="UP001153954">
    <property type="component" value="Unassembled WGS sequence"/>
</dbReference>
<keyword evidence="3" id="KW-1185">Reference proteome</keyword>